<dbReference type="EC" id="2.5.1.72" evidence="2 10"/>
<evidence type="ECO:0000256" key="8">
    <source>
        <dbReference type="ARBA" id="ARBA00023004"/>
    </source>
</evidence>
<comment type="catalytic activity">
    <reaction evidence="10">
        <text>iminosuccinate + dihydroxyacetone phosphate = quinolinate + phosphate + 2 H2O + H(+)</text>
        <dbReference type="Rhea" id="RHEA:25888"/>
        <dbReference type="ChEBI" id="CHEBI:15377"/>
        <dbReference type="ChEBI" id="CHEBI:15378"/>
        <dbReference type="ChEBI" id="CHEBI:29959"/>
        <dbReference type="ChEBI" id="CHEBI:43474"/>
        <dbReference type="ChEBI" id="CHEBI:57642"/>
        <dbReference type="ChEBI" id="CHEBI:77875"/>
        <dbReference type="EC" id="2.5.1.72"/>
    </reaction>
</comment>
<comment type="cofactor">
    <cofactor evidence="10">
        <name>[4Fe-4S] cluster</name>
        <dbReference type="ChEBI" id="CHEBI:49883"/>
    </cofactor>
    <text evidence="10">Binds 1 [4Fe-4S] cluster per subunit.</text>
</comment>
<dbReference type="GO" id="GO:0034628">
    <property type="term" value="P:'de novo' NAD+ biosynthetic process from L-aspartate"/>
    <property type="evidence" value="ECO:0007669"/>
    <property type="project" value="TreeGrafter"/>
</dbReference>
<dbReference type="Gene3D" id="3.40.50.10800">
    <property type="entry name" value="NadA-like"/>
    <property type="match status" value="3"/>
</dbReference>
<feature type="binding site" evidence="10">
    <location>
        <begin position="229"/>
        <end position="231"/>
    </location>
    <ligand>
        <name>iminosuccinate</name>
        <dbReference type="ChEBI" id="CHEBI:77875"/>
    </ligand>
</feature>
<evidence type="ECO:0000256" key="10">
    <source>
        <dbReference type="HAMAP-Rule" id="MF_00568"/>
    </source>
</evidence>
<dbReference type="HAMAP" id="MF_00568">
    <property type="entry name" value="NadA_type2"/>
    <property type="match status" value="1"/>
</dbReference>
<feature type="binding site" evidence="10">
    <location>
        <position position="55"/>
    </location>
    <ligand>
        <name>iminosuccinate</name>
        <dbReference type="ChEBI" id="CHEBI:77875"/>
    </ligand>
</feature>
<feature type="binding site" evidence="10">
    <location>
        <begin position="143"/>
        <end position="145"/>
    </location>
    <ligand>
        <name>iminosuccinate</name>
        <dbReference type="ChEBI" id="CHEBI:77875"/>
    </ligand>
</feature>
<evidence type="ECO:0000256" key="6">
    <source>
        <dbReference type="ARBA" id="ARBA00022679"/>
    </source>
</evidence>
<keyword evidence="13" id="KW-1185">Reference proteome</keyword>
<keyword evidence="9 10" id="KW-0411">Iron-sulfur</keyword>
<keyword evidence="3 10" id="KW-0004">4Fe-4S</keyword>
<keyword evidence="6 10" id="KW-0808">Transferase</keyword>
<accession>A0A402CQ96</accession>
<dbReference type="Proteomes" id="UP000287394">
    <property type="component" value="Chromosome"/>
</dbReference>
<dbReference type="GO" id="GO:0051539">
    <property type="term" value="F:4 iron, 4 sulfur cluster binding"/>
    <property type="evidence" value="ECO:0007669"/>
    <property type="project" value="UniProtKB-KW"/>
</dbReference>
<keyword evidence="7 10" id="KW-0479">Metal-binding</keyword>
<dbReference type="FunFam" id="3.40.50.10800:FF:000003">
    <property type="entry name" value="Quinolinate synthase A"/>
    <property type="match status" value="1"/>
</dbReference>
<dbReference type="GO" id="GO:0008987">
    <property type="term" value="F:quinolinate synthetase A activity"/>
    <property type="evidence" value="ECO:0007669"/>
    <property type="project" value="UniProtKB-UniRule"/>
</dbReference>
<comment type="subcellular location">
    <subcellularLocation>
        <location evidence="10">Cytoplasm</location>
    </subcellularLocation>
</comment>
<dbReference type="GO" id="GO:0046872">
    <property type="term" value="F:metal ion binding"/>
    <property type="evidence" value="ECO:0007669"/>
    <property type="project" value="UniProtKB-KW"/>
</dbReference>
<feature type="binding site" evidence="10">
    <location>
        <position position="246"/>
    </location>
    <ligand>
        <name>iminosuccinate</name>
        <dbReference type="ChEBI" id="CHEBI:77875"/>
    </ligand>
</feature>
<evidence type="ECO:0000313" key="12">
    <source>
        <dbReference type="EMBL" id="BDI32739.1"/>
    </source>
</evidence>
<comment type="pathway">
    <text evidence="1 10">Cofactor biosynthesis; NAD(+) biosynthesis; quinolinate from iminoaspartate: step 1/1.</text>
</comment>
<evidence type="ECO:0000256" key="2">
    <source>
        <dbReference type="ARBA" id="ARBA00012669"/>
    </source>
</evidence>
<dbReference type="PANTHER" id="PTHR30573">
    <property type="entry name" value="QUINOLINATE SYNTHETASE A"/>
    <property type="match status" value="1"/>
</dbReference>
<feature type="region of interest" description="Disordered" evidence="11">
    <location>
        <begin position="1"/>
        <end position="24"/>
    </location>
</feature>
<evidence type="ECO:0000256" key="7">
    <source>
        <dbReference type="ARBA" id="ARBA00022723"/>
    </source>
</evidence>
<dbReference type="Pfam" id="PF02445">
    <property type="entry name" value="NadA"/>
    <property type="match status" value="1"/>
</dbReference>
<dbReference type="FunCoup" id="A0A402CQ96">
    <property type="interactions" value="332"/>
</dbReference>
<proteinExistence type="inferred from homology"/>
<comment type="similarity">
    <text evidence="10">Belongs to the quinolinate synthase family. Type 2 subfamily.</text>
</comment>
<keyword evidence="8 10" id="KW-0408">Iron</keyword>
<feature type="compositionally biased region" description="Polar residues" evidence="11">
    <location>
        <begin position="1"/>
        <end position="23"/>
    </location>
</feature>
<evidence type="ECO:0000256" key="5">
    <source>
        <dbReference type="ARBA" id="ARBA00022642"/>
    </source>
</evidence>
<evidence type="ECO:0000256" key="11">
    <source>
        <dbReference type="SAM" id="MobiDB-lite"/>
    </source>
</evidence>
<dbReference type="InterPro" id="IPR003473">
    <property type="entry name" value="NadA"/>
</dbReference>
<feature type="binding site" evidence="10">
    <location>
        <position position="160"/>
    </location>
    <ligand>
        <name>iminosuccinate</name>
        <dbReference type="ChEBI" id="CHEBI:77875"/>
    </ligand>
</feature>
<organism evidence="12 13">
    <name type="scientific">Capsulimonas corticalis</name>
    <dbReference type="NCBI Taxonomy" id="2219043"/>
    <lineage>
        <taxon>Bacteria</taxon>
        <taxon>Bacillati</taxon>
        <taxon>Armatimonadota</taxon>
        <taxon>Armatimonadia</taxon>
        <taxon>Capsulimonadales</taxon>
        <taxon>Capsulimonadaceae</taxon>
        <taxon>Capsulimonas</taxon>
    </lineage>
</organism>
<feature type="binding site" evidence="10">
    <location>
        <position position="72"/>
    </location>
    <ligand>
        <name>iminosuccinate</name>
        <dbReference type="ChEBI" id="CHEBI:77875"/>
    </ligand>
</feature>
<feature type="binding site" evidence="10">
    <location>
        <position position="203"/>
    </location>
    <ligand>
        <name>[4Fe-4S] cluster</name>
        <dbReference type="ChEBI" id="CHEBI:49883"/>
    </ligand>
</feature>
<dbReference type="InterPro" id="IPR036094">
    <property type="entry name" value="NadA_sf"/>
</dbReference>
<keyword evidence="5 10" id="KW-0662">Pyridine nucleotide biosynthesis</keyword>
<dbReference type="GO" id="GO:0005829">
    <property type="term" value="C:cytosol"/>
    <property type="evidence" value="ECO:0007669"/>
    <property type="project" value="TreeGrafter"/>
</dbReference>
<dbReference type="KEGG" id="ccot:CCAX7_47900"/>
<reference evidence="12 13" key="1">
    <citation type="journal article" date="2019" name="Int. J. Syst. Evol. Microbiol.">
        <title>Capsulimonas corticalis gen. nov., sp. nov., an aerobic capsulated bacterium, of a novel bacterial order, Capsulimonadales ord. nov., of the class Armatimonadia of the phylum Armatimonadetes.</title>
        <authorList>
            <person name="Li J."/>
            <person name="Kudo C."/>
            <person name="Tonouchi A."/>
        </authorList>
    </citation>
    <scope>NUCLEOTIDE SEQUENCE [LARGE SCALE GENOMIC DNA]</scope>
    <source>
        <strain evidence="12 13">AX-7</strain>
    </source>
</reference>
<feature type="binding site" evidence="10">
    <location>
        <position position="117"/>
    </location>
    <ligand>
        <name>[4Fe-4S] cluster</name>
        <dbReference type="ChEBI" id="CHEBI:49883"/>
    </ligand>
</feature>
<dbReference type="EMBL" id="AP025739">
    <property type="protein sequence ID" value="BDI32739.1"/>
    <property type="molecule type" value="Genomic_DNA"/>
</dbReference>
<gene>
    <name evidence="10 12" type="primary">nadA</name>
    <name evidence="12" type="ORF">CCAX7_47900</name>
</gene>
<keyword evidence="4 10" id="KW-0963">Cytoplasm</keyword>
<dbReference type="NCBIfam" id="TIGR00550">
    <property type="entry name" value="nadA"/>
    <property type="match status" value="1"/>
</dbReference>
<dbReference type="NCBIfam" id="NF006878">
    <property type="entry name" value="PRK09375.1-2"/>
    <property type="match status" value="1"/>
</dbReference>
<evidence type="ECO:0000313" key="13">
    <source>
        <dbReference type="Proteomes" id="UP000287394"/>
    </source>
</evidence>
<evidence type="ECO:0000256" key="4">
    <source>
        <dbReference type="ARBA" id="ARBA00022490"/>
    </source>
</evidence>
<evidence type="ECO:0000256" key="9">
    <source>
        <dbReference type="ARBA" id="ARBA00023014"/>
    </source>
</evidence>
<protein>
    <recommendedName>
        <fullName evidence="2 10">Quinolinate synthase</fullName>
        <ecNumber evidence="2 10">2.5.1.72</ecNumber>
    </recommendedName>
</protein>
<evidence type="ECO:0000256" key="3">
    <source>
        <dbReference type="ARBA" id="ARBA00022485"/>
    </source>
</evidence>
<dbReference type="AlphaFoldDB" id="A0A402CQ96"/>
<evidence type="ECO:0000256" key="1">
    <source>
        <dbReference type="ARBA" id="ARBA00005065"/>
    </source>
</evidence>
<sequence>MDTLTMAPTPQNPSSESSRQPQDLSLRVRAIDPTLDLVAEISRLRKEMNAVILAHYYQDAEIQDLADHVGDSLALAQAAAKTEAEVIVFCGVHFMAETAKILNPNKLVLLPDMDAGCSLADRCPADLYEEWLKQYPGHTVINYVNSSAGVKALSDIIVTSSNAVDIVKQLPKDEPIVFGPDRHLGRWVEKQTGREMVLWPGFCIVHEQFSARKLAALKVHYPDASLIAHPECEDAVLEQADFIGSTLALLKYVQTHPEQKQFIVATEVGILHQMKISRPDAEFICSPPNSGCDCANCPYMRLNTLEKLYLCMRDRSPEITMDEETRVRALRPVQRMLEMSKGLTPVQQKGD</sequence>
<comment type="function">
    <text evidence="10">Catalyzes the condensation of iminoaspartate with dihydroxyacetone phosphate to form quinolinate.</text>
</comment>
<name>A0A402CQ96_9BACT</name>
<feature type="binding site" evidence="10">
    <location>
        <position position="297"/>
    </location>
    <ligand>
        <name>[4Fe-4S] cluster</name>
        <dbReference type="ChEBI" id="CHEBI:49883"/>
    </ligand>
</feature>
<dbReference type="InterPro" id="IPR023066">
    <property type="entry name" value="Quinolinate_synth_type2"/>
</dbReference>
<dbReference type="PANTHER" id="PTHR30573:SF0">
    <property type="entry name" value="QUINOLINATE SYNTHASE, CHLOROPLASTIC"/>
    <property type="match status" value="1"/>
</dbReference>
<dbReference type="SUPFAM" id="SSF142754">
    <property type="entry name" value="NadA-like"/>
    <property type="match status" value="1"/>
</dbReference>